<evidence type="ECO:0000256" key="2">
    <source>
        <dbReference type="PROSITE-ProRule" id="PRU00335"/>
    </source>
</evidence>
<dbReference type="InterPro" id="IPR009057">
    <property type="entry name" value="Homeodomain-like_sf"/>
</dbReference>
<dbReference type="Pfam" id="PF00440">
    <property type="entry name" value="TetR_N"/>
    <property type="match status" value="1"/>
</dbReference>
<feature type="DNA-binding region" description="H-T-H motif" evidence="2">
    <location>
        <begin position="30"/>
        <end position="49"/>
    </location>
</feature>
<dbReference type="GO" id="GO:0003677">
    <property type="term" value="F:DNA binding"/>
    <property type="evidence" value="ECO:0007669"/>
    <property type="project" value="UniProtKB-UniRule"/>
</dbReference>
<dbReference type="InterPro" id="IPR001647">
    <property type="entry name" value="HTH_TetR"/>
</dbReference>
<dbReference type="PROSITE" id="PS50977">
    <property type="entry name" value="HTH_TETR_2"/>
    <property type="match status" value="1"/>
</dbReference>
<dbReference type="AlphaFoldDB" id="A0A173UP12"/>
<dbReference type="RefSeq" id="WP_055158537.1">
    <property type="nucleotide sequence ID" value="NZ_CYXR01000036.1"/>
</dbReference>
<gene>
    <name evidence="4" type="primary">ttgR</name>
    <name evidence="4" type="ORF">ERS852574_03128</name>
</gene>
<dbReference type="EMBL" id="CYXR01000036">
    <property type="protein sequence ID" value="CUN16803.1"/>
    <property type="molecule type" value="Genomic_DNA"/>
</dbReference>
<feature type="domain" description="HTH tetR-type" evidence="3">
    <location>
        <begin position="6"/>
        <end position="67"/>
    </location>
</feature>
<protein>
    <submittedName>
        <fullName evidence="4">Toluene efflux pump ttgABC operon repressor</fullName>
    </submittedName>
</protein>
<name>A0A173UP12_9FIRM</name>
<organism evidence="4 5">
    <name type="scientific">Coprococcus comes</name>
    <dbReference type="NCBI Taxonomy" id="410072"/>
    <lineage>
        <taxon>Bacteria</taxon>
        <taxon>Bacillati</taxon>
        <taxon>Bacillota</taxon>
        <taxon>Clostridia</taxon>
        <taxon>Lachnospirales</taxon>
        <taxon>Lachnospiraceae</taxon>
        <taxon>Coprococcus</taxon>
    </lineage>
</organism>
<evidence type="ECO:0000313" key="4">
    <source>
        <dbReference type="EMBL" id="CUN16803.1"/>
    </source>
</evidence>
<dbReference type="InterPro" id="IPR050624">
    <property type="entry name" value="HTH-type_Tx_Regulator"/>
</dbReference>
<evidence type="ECO:0000259" key="3">
    <source>
        <dbReference type="PROSITE" id="PS50977"/>
    </source>
</evidence>
<dbReference type="SUPFAM" id="SSF46689">
    <property type="entry name" value="Homeodomain-like"/>
    <property type="match status" value="1"/>
</dbReference>
<sequence>MRRDPEKTYEKILEVSSKLFFEKGYENTSLQDIVNNLDGLTKGAVYHHFSSKDDILDAIEDKLLVENNPFKKVLVYSELTGIELIKKAFLLGIEDQEQQYYNKISMKIWRQSEKIQSPKMIAKMIEINKNILAPDLCKIVEKGIKDGSVDTKYPMEISEQILLQINIGLLLAISDITEKELTGKIEFISEWTKNMGVDFLDKELKEKLKHVFMEYCE</sequence>
<evidence type="ECO:0000313" key="5">
    <source>
        <dbReference type="Proteomes" id="UP000095727"/>
    </source>
</evidence>
<proteinExistence type="predicted"/>
<dbReference type="PANTHER" id="PTHR43479">
    <property type="entry name" value="ACREF/ENVCD OPERON REPRESSOR-RELATED"/>
    <property type="match status" value="1"/>
</dbReference>
<dbReference type="PANTHER" id="PTHR43479:SF11">
    <property type="entry name" value="ACREF_ENVCD OPERON REPRESSOR-RELATED"/>
    <property type="match status" value="1"/>
</dbReference>
<accession>A0A173UP12</accession>
<reference evidence="4 5" key="1">
    <citation type="submission" date="2015-09" db="EMBL/GenBank/DDBJ databases">
        <authorList>
            <consortium name="Pathogen Informatics"/>
        </authorList>
    </citation>
    <scope>NUCLEOTIDE SEQUENCE [LARGE SCALE GENOMIC DNA]</scope>
    <source>
        <strain evidence="4 5">2789STDY5834962</strain>
    </source>
</reference>
<dbReference type="Proteomes" id="UP000095727">
    <property type="component" value="Unassembled WGS sequence"/>
</dbReference>
<evidence type="ECO:0000256" key="1">
    <source>
        <dbReference type="ARBA" id="ARBA00023125"/>
    </source>
</evidence>
<dbReference type="Gene3D" id="1.10.357.10">
    <property type="entry name" value="Tetracycline Repressor, domain 2"/>
    <property type="match status" value="1"/>
</dbReference>
<keyword evidence="1 2" id="KW-0238">DNA-binding</keyword>